<dbReference type="Proteomes" id="UP000219453">
    <property type="component" value="Unassembled WGS sequence"/>
</dbReference>
<dbReference type="EMBL" id="OBEJ01000002">
    <property type="protein sequence ID" value="SNZ13481.1"/>
    <property type="molecule type" value="Genomic_DNA"/>
</dbReference>
<proteinExistence type="predicted"/>
<reference evidence="2 3" key="1">
    <citation type="submission" date="2017-09" db="EMBL/GenBank/DDBJ databases">
        <authorList>
            <person name="Ehlers B."/>
            <person name="Leendertz F.H."/>
        </authorList>
    </citation>
    <scope>NUCLEOTIDE SEQUENCE [LARGE SCALE GENOMIC DNA]</scope>
    <source>
        <strain evidence="2 3">DSM 27208</strain>
    </source>
</reference>
<keyword evidence="1" id="KW-1133">Transmembrane helix</keyword>
<keyword evidence="1" id="KW-0472">Membrane</keyword>
<evidence type="ECO:0000313" key="2">
    <source>
        <dbReference type="EMBL" id="SNZ13481.1"/>
    </source>
</evidence>
<name>A0A285P0S4_NATPI</name>
<gene>
    <name evidence="2" type="ORF">SAMN06269185_2217</name>
</gene>
<organism evidence="2 3">
    <name type="scientific">Natronoarchaeum philippinense</name>
    <dbReference type="NCBI Taxonomy" id="558529"/>
    <lineage>
        <taxon>Archaea</taxon>
        <taxon>Methanobacteriati</taxon>
        <taxon>Methanobacteriota</taxon>
        <taxon>Stenosarchaea group</taxon>
        <taxon>Halobacteria</taxon>
        <taxon>Halobacteriales</taxon>
        <taxon>Natronoarchaeaceae</taxon>
    </lineage>
</organism>
<keyword evidence="1" id="KW-0812">Transmembrane</keyword>
<protein>
    <submittedName>
        <fullName evidence="2">Uncharacterized protein</fullName>
    </submittedName>
</protein>
<keyword evidence="3" id="KW-1185">Reference proteome</keyword>
<dbReference type="RefSeq" id="WP_179747460.1">
    <property type="nucleotide sequence ID" value="NZ_OBEJ01000002.1"/>
</dbReference>
<feature type="transmembrane region" description="Helical" evidence="1">
    <location>
        <begin position="21"/>
        <end position="45"/>
    </location>
</feature>
<evidence type="ECO:0000256" key="1">
    <source>
        <dbReference type="SAM" id="Phobius"/>
    </source>
</evidence>
<accession>A0A285P0S4</accession>
<sequence length="46" mass="5074">MPIDAFEKYDHPAWLTAASTAVAYGVILLVMFAALFLVPYALFVLL</sequence>
<dbReference type="AlphaFoldDB" id="A0A285P0S4"/>
<evidence type="ECO:0000313" key="3">
    <source>
        <dbReference type="Proteomes" id="UP000219453"/>
    </source>
</evidence>
<dbReference type="OrthoDB" id="228047at2157"/>